<keyword evidence="1" id="KW-0812">Transmembrane</keyword>
<protein>
    <recommendedName>
        <fullName evidence="4">Membrane protein YkvI</fullName>
    </recommendedName>
</protein>
<dbReference type="AlphaFoldDB" id="A0A941CXG6"/>
<dbReference type="Proteomes" id="UP000675431">
    <property type="component" value="Unassembled WGS sequence"/>
</dbReference>
<accession>A0A941CXG6</accession>
<evidence type="ECO:0000313" key="3">
    <source>
        <dbReference type="Proteomes" id="UP000675431"/>
    </source>
</evidence>
<keyword evidence="3" id="KW-1185">Reference proteome</keyword>
<dbReference type="InterPro" id="IPR038728">
    <property type="entry name" value="YkvI-like"/>
</dbReference>
<feature type="transmembrane region" description="Helical" evidence="1">
    <location>
        <begin position="311"/>
        <end position="333"/>
    </location>
</feature>
<gene>
    <name evidence="2" type="ORF">KC820_10040</name>
</gene>
<feature type="transmembrane region" description="Helical" evidence="1">
    <location>
        <begin position="286"/>
        <end position="305"/>
    </location>
</feature>
<sequence>MINGFKWIGLIIATMVGAGYASGREIWEFFGLGSSLAIVLFTIMFIVSCQVILEVSYLKKSEHYKPVLEQFLGVKSAKVYDYLVMVYLFTTLFVMIAGSGATVTIFEWSNVVGILLMVTLLLVIIPRGMDGVLSINRFLLPLLIIGLFLVLMIFVFQERVSFLYGISDQSNWVQAIPFTSLNVLPLIAVLSAVGKEIKTKKEIYVASIGSGLILGTISMVYNMSLISVAEQLYFYEIPLFAILNGYPFEMFLLMAVLLWFAIYTTALTSLFGIIARLQELFKQHSTGKIGLCVLLIALPFSFFSFSNLVSYLYPLYGVLNLYVLGAILLFPIVKRATTYKI</sequence>
<comment type="caution">
    <text evidence="2">The sequence shown here is derived from an EMBL/GenBank/DDBJ whole genome shotgun (WGS) entry which is preliminary data.</text>
</comment>
<feature type="transmembrane region" description="Helical" evidence="1">
    <location>
        <begin position="105"/>
        <end position="126"/>
    </location>
</feature>
<feature type="transmembrane region" description="Helical" evidence="1">
    <location>
        <begin position="79"/>
        <end position="99"/>
    </location>
</feature>
<keyword evidence="1" id="KW-0472">Membrane</keyword>
<feature type="transmembrane region" description="Helical" evidence="1">
    <location>
        <begin position="33"/>
        <end position="58"/>
    </location>
</feature>
<feature type="transmembrane region" description="Helical" evidence="1">
    <location>
        <begin position="248"/>
        <end position="274"/>
    </location>
</feature>
<evidence type="ECO:0008006" key="4">
    <source>
        <dbReference type="Google" id="ProtNLM"/>
    </source>
</evidence>
<reference evidence="2 3" key="1">
    <citation type="submission" date="2021-04" db="EMBL/GenBank/DDBJ databases">
        <title>Allobacillus sp. nov. SKP8-2 isolated from shrimp paste.</title>
        <authorList>
            <person name="Tanasupawat S."/>
            <person name="Yiamsombat S."/>
            <person name="Kanchanasin P."/>
            <person name="Kuncharoen N."/>
        </authorList>
    </citation>
    <scope>NUCLEOTIDE SEQUENCE [LARGE SCALE GENOMIC DNA]</scope>
    <source>
        <strain evidence="2 3">SKP8-2</strain>
    </source>
</reference>
<name>A0A941CXG6_9BACI</name>
<dbReference type="PANTHER" id="PTHR37814:SF1">
    <property type="entry name" value="MEMBRANE PROTEIN"/>
    <property type="match status" value="1"/>
</dbReference>
<dbReference type="PANTHER" id="PTHR37814">
    <property type="entry name" value="CONSERVED MEMBRANE PROTEIN"/>
    <property type="match status" value="1"/>
</dbReference>
<organism evidence="2 3">
    <name type="scientific">Allobacillus saliphilus</name>
    <dbReference type="NCBI Taxonomy" id="2912308"/>
    <lineage>
        <taxon>Bacteria</taxon>
        <taxon>Bacillati</taxon>
        <taxon>Bacillota</taxon>
        <taxon>Bacilli</taxon>
        <taxon>Bacillales</taxon>
        <taxon>Bacillaceae</taxon>
        <taxon>Allobacillus</taxon>
    </lineage>
</organism>
<evidence type="ECO:0000313" key="2">
    <source>
        <dbReference type="EMBL" id="MBR7554491.1"/>
    </source>
</evidence>
<keyword evidence="1" id="KW-1133">Transmembrane helix</keyword>
<dbReference type="RefSeq" id="WP_212370698.1">
    <property type="nucleotide sequence ID" value="NZ_JAGSIE010000030.1"/>
</dbReference>
<feature type="transmembrane region" description="Helical" evidence="1">
    <location>
        <begin position="176"/>
        <end position="193"/>
    </location>
</feature>
<dbReference type="EMBL" id="JAGSIE010000030">
    <property type="protein sequence ID" value="MBR7554491.1"/>
    <property type="molecule type" value="Genomic_DNA"/>
</dbReference>
<evidence type="ECO:0000256" key="1">
    <source>
        <dbReference type="SAM" id="Phobius"/>
    </source>
</evidence>
<proteinExistence type="predicted"/>
<feature type="transmembrane region" description="Helical" evidence="1">
    <location>
        <begin position="138"/>
        <end position="156"/>
    </location>
</feature>
<feature type="transmembrane region" description="Helical" evidence="1">
    <location>
        <begin position="205"/>
        <end position="228"/>
    </location>
</feature>